<protein>
    <recommendedName>
        <fullName evidence="6">Pentatricopeptide repeat-containing protein</fullName>
    </recommendedName>
</protein>
<dbReference type="InterPro" id="IPR002885">
    <property type="entry name" value="PPR_rpt"/>
</dbReference>
<dbReference type="OrthoDB" id="411857at2759"/>
<dbReference type="GO" id="GO:0003729">
    <property type="term" value="F:mRNA binding"/>
    <property type="evidence" value="ECO:0007669"/>
    <property type="project" value="InterPro"/>
</dbReference>
<evidence type="ECO:0000313" key="5">
    <source>
        <dbReference type="Proteomes" id="UP001153555"/>
    </source>
</evidence>
<dbReference type="InterPro" id="IPR044179">
    <property type="entry name" value="PPR5-like"/>
</dbReference>
<proteinExistence type="inferred from homology"/>
<dbReference type="Proteomes" id="UP001153555">
    <property type="component" value="Unassembled WGS sequence"/>
</dbReference>
<evidence type="ECO:0000256" key="3">
    <source>
        <dbReference type="PROSITE-ProRule" id="PRU00708"/>
    </source>
</evidence>
<dbReference type="PROSITE" id="PS51375">
    <property type="entry name" value="PPR"/>
    <property type="match status" value="1"/>
</dbReference>
<dbReference type="EMBL" id="CACSLK010006441">
    <property type="protein sequence ID" value="CAA0810591.1"/>
    <property type="molecule type" value="Genomic_DNA"/>
</dbReference>
<dbReference type="Pfam" id="PF13812">
    <property type="entry name" value="PPR_3"/>
    <property type="match status" value="1"/>
</dbReference>
<dbReference type="PANTHER" id="PTHR47874:SF4">
    <property type="entry name" value="EXPRESSED PROTEIN"/>
    <property type="match status" value="1"/>
</dbReference>
<dbReference type="InterPro" id="IPR011990">
    <property type="entry name" value="TPR-like_helical_dom_sf"/>
</dbReference>
<feature type="repeat" description="PPR" evidence="3">
    <location>
        <begin position="209"/>
        <end position="243"/>
    </location>
</feature>
<accession>A0A9N7MM10</accession>
<evidence type="ECO:0008006" key="6">
    <source>
        <dbReference type="Google" id="ProtNLM"/>
    </source>
</evidence>
<comment type="caution">
    <text evidence="4">The sequence shown here is derived from an EMBL/GenBank/DDBJ whole genome shotgun (WGS) entry which is preliminary data.</text>
</comment>
<evidence type="ECO:0000313" key="4">
    <source>
        <dbReference type="EMBL" id="CAA0810591.1"/>
    </source>
</evidence>
<sequence>MAAARGRVSRPIFRAVICYPTAAEIRRRFHDSSSASSNGPMLQKLLKTPISRLKATLESEFSDQSTEFPCPALLSSLNSSAPQKANLVLEWKLEKLANGVTKNHDCYAYLIYLCQNIRNLPAAMFIFSSMEARGIKPTSSIFNSLISTSISSGNFLTALSLFEIMKGSDDHGPNYETFTIFISAYANLGNKSATEAWLAAKRASGFPTDVEAYGFLVQCCVKSKACEDAQRYFDEMMSAGLLPNERVLQNMLIMYCQQRNFCGVEEMLKFLIHGNFRIDLDGAKRIVRFYCELGLVKELEELIVILTESGQAPDVLALVYCSVIRLYADLDRLDDVEYSVGRMLKSGISFTCKEDVEKVICCYFRKEAYDRLDLFLECIKDSYKLTRPIYDLLVAGYRRAGLSGKLDIMLKQMKLAGFA</sequence>
<dbReference type="PANTHER" id="PTHR47874">
    <property type="entry name" value="EXPRESSED PROTEIN"/>
    <property type="match status" value="1"/>
</dbReference>
<reference evidence="4" key="1">
    <citation type="submission" date="2019-12" db="EMBL/GenBank/DDBJ databases">
        <authorList>
            <person name="Scholes J."/>
        </authorList>
    </citation>
    <scope>NUCLEOTIDE SEQUENCE</scope>
</reference>
<keyword evidence="2" id="KW-0677">Repeat</keyword>
<dbReference type="Pfam" id="PF01535">
    <property type="entry name" value="PPR"/>
    <property type="match status" value="1"/>
</dbReference>
<dbReference type="Gene3D" id="1.25.40.10">
    <property type="entry name" value="Tetratricopeptide repeat domain"/>
    <property type="match status" value="2"/>
</dbReference>
<keyword evidence="5" id="KW-1185">Reference proteome</keyword>
<comment type="similarity">
    <text evidence="1">Belongs to the PPR family. P subfamily.</text>
</comment>
<organism evidence="4 5">
    <name type="scientific">Striga hermonthica</name>
    <name type="common">Purple witchweed</name>
    <name type="synonym">Buchnera hermonthica</name>
    <dbReference type="NCBI Taxonomy" id="68872"/>
    <lineage>
        <taxon>Eukaryota</taxon>
        <taxon>Viridiplantae</taxon>
        <taxon>Streptophyta</taxon>
        <taxon>Embryophyta</taxon>
        <taxon>Tracheophyta</taxon>
        <taxon>Spermatophyta</taxon>
        <taxon>Magnoliopsida</taxon>
        <taxon>eudicotyledons</taxon>
        <taxon>Gunneridae</taxon>
        <taxon>Pentapetalae</taxon>
        <taxon>asterids</taxon>
        <taxon>lamiids</taxon>
        <taxon>Lamiales</taxon>
        <taxon>Orobanchaceae</taxon>
        <taxon>Buchnereae</taxon>
        <taxon>Striga</taxon>
    </lineage>
</organism>
<gene>
    <name evidence="4" type="ORF">SHERM_12139</name>
</gene>
<evidence type="ECO:0000256" key="1">
    <source>
        <dbReference type="ARBA" id="ARBA00007626"/>
    </source>
</evidence>
<name>A0A9N7MM10_STRHE</name>
<dbReference type="AlphaFoldDB" id="A0A9N7MM10"/>
<evidence type="ECO:0000256" key="2">
    <source>
        <dbReference type="ARBA" id="ARBA00022737"/>
    </source>
</evidence>